<accession>A0A183TGQ4</accession>
<reference evidence="4" key="1">
    <citation type="submission" date="2016-06" db="UniProtKB">
        <authorList>
            <consortium name="WormBaseParasite"/>
        </authorList>
    </citation>
    <scope>IDENTIFICATION</scope>
</reference>
<feature type="region of interest" description="Disordered" evidence="1">
    <location>
        <begin position="73"/>
        <end position="97"/>
    </location>
</feature>
<gene>
    <name evidence="2" type="ORF">SSLN_LOCUS15652</name>
</gene>
<evidence type="ECO:0000313" key="2">
    <source>
        <dbReference type="EMBL" id="VDM02038.1"/>
    </source>
</evidence>
<sequence>MSACFHRTLQANGSGKIQIYLRSTSDLPPIQANGSGKIQIYLRSTSDSSKRLWQNPDLPPIYLRFKQTALAKSRSTSNGKESNQYAVQNCLPIDRDS</sequence>
<name>A0A183TGQ4_SCHSO</name>
<dbReference type="EMBL" id="UYSU01040160">
    <property type="protein sequence ID" value="VDM02038.1"/>
    <property type="molecule type" value="Genomic_DNA"/>
</dbReference>
<evidence type="ECO:0000256" key="1">
    <source>
        <dbReference type="SAM" id="MobiDB-lite"/>
    </source>
</evidence>
<feature type="compositionally biased region" description="Polar residues" evidence="1">
    <location>
        <begin position="73"/>
        <end position="87"/>
    </location>
</feature>
<proteinExistence type="predicted"/>
<evidence type="ECO:0000313" key="4">
    <source>
        <dbReference type="WBParaSite" id="SSLN_0001624301-mRNA-1"/>
    </source>
</evidence>
<evidence type="ECO:0000313" key="3">
    <source>
        <dbReference type="Proteomes" id="UP000275846"/>
    </source>
</evidence>
<keyword evidence="3" id="KW-1185">Reference proteome</keyword>
<organism evidence="4">
    <name type="scientific">Schistocephalus solidus</name>
    <name type="common">Tapeworm</name>
    <dbReference type="NCBI Taxonomy" id="70667"/>
    <lineage>
        <taxon>Eukaryota</taxon>
        <taxon>Metazoa</taxon>
        <taxon>Spiralia</taxon>
        <taxon>Lophotrochozoa</taxon>
        <taxon>Platyhelminthes</taxon>
        <taxon>Cestoda</taxon>
        <taxon>Eucestoda</taxon>
        <taxon>Diphyllobothriidea</taxon>
        <taxon>Diphyllobothriidae</taxon>
        <taxon>Schistocephalus</taxon>
    </lineage>
</organism>
<protein>
    <submittedName>
        <fullName evidence="4">Fe2OG dioxygenase domain-containing protein</fullName>
    </submittedName>
</protein>
<reference evidence="2 3" key="2">
    <citation type="submission" date="2018-11" db="EMBL/GenBank/DDBJ databases">
        <authorList>
            <consortium name="Pathogen Informatics"/>
        </authorList>
    </citation>
    <scope>NUCLEOTIDE SEQUENCE [LARGE SCALE GENOMIC DNA]</scope>
    <source>
        <strain evidence="2 3">NST_G2</strain>
    </source>
</reference>
<dbReference type="AlphaFoldDB" id="A0A183TGQ4"/>
<dbReference type="WBParaSite" id="SSLN_0001624301-mRNA-1">
    <property type="protein sequence ID" value="SSLN_0001624301-mRNA-1"/>
    <property type="gene ID" value="SSLN_0001624301"/>
</dbReference>
<dbReference type="Proteomes" id="UP000275846">
    <property type="component" value="Unassembled WGS sequence"/>
</dbReference>